<feature type="transmembrane region" description="Helical" evidence="1">
    <location>
        <begin position="192"/>
        <end position="211"/>
    </location>
</feature>
<feature type="transmembrane region" description="Helical" evidence="1">
    <location>
        <begin position="341"/>
        <end position="363"/>
    </location>
</feature>
<feature type="transmembrane region" description="Helical" evidence="1">
    <location>
        <begin position="262"/>
        <end position="284"/>
    </location>
</feature>
<dbReference type="GO" id="GO:0009103">
    <property type="term" value="P:lipopolysaccharide biosynthetic process"/>
    <property type="evidence" value="ECO:0007669"/>
    <property type="project" value="TreeGrafter"/>
</dbReference>
<dbReference type="KEGG" id="jme:EEW87_006820"/>
<organism evidence="3 4">
    <name type="scientific">Janibacter melonis</name>
    <dbReference type="NCBI Taxonomy" id="262209"/>
    <lineage>
        <taxon>Bacteria</taxon>
        <taxon>Bacillati</taxon>
        <taxon>Actinomycetota</taxon>
        <taxon>Actinomycetes</taxon>
        <taxon>Micrococcales</taxon>
        <taxon>Intrasporangiaceae</taxon>
        <taxon>Janibacter</taxon>
    </lineage>
</organism>
<feature type="domain" description="Acyltransferase 3" evidence="2">
    <location>
        <begin position="26"/>
        <end position="386"/>
    </location>
</feature>
<feature type="transmembrane region" description="Helical" evidence="1">
    <location>
        <begin position="106"/>
        <end position="128"/>
    </location>
</feature>
<evidence type="ECO:0000256" key="1">
    <source>
        <dbReference type="SAM" id="Phobius"/>
    </source>
</evidence>
<reference evidence="3 4" key="1">
    <citation type="submission" date="2019-09" db="EMBL/GenBank/DDBJ databases">
        <title>Complete Genome Sequence of Janibacter melonis M714 with both human health impact and industrial applications.</title>
        <authorList>
            <person name="Jin M."/>
            <person name="Zhao Q.R."/>
        </authorList>
    </citation>
    <scope>NUCLEOTIDE SEQUENCE [LARGE SCALE GENOMIC DNA]</scope>
    <source>
        <strain evidence="3 4">M714</strain>
    </source>
</reference>
<evidence type="ECO:0000313" key="3">
    <source>
        <dbReference type="EMBL" id="QFQ30084.2"/>
    </source>
</evidence>
<feature type="transmembrane region" description="Helical" evidence="1">
    <location>
        <begin position="158"/>
        <end position="180"/>
    </location>
</feature>
<keyword evidence="1" id="KW-0812">Transmembrane</keyword>
<proteinExistence type="predicted"/>
<dbReference type="InterPro" id="IPR050879">
    <property type="entry name" value="Acyltransferase_3"/>
</dbReference>
<dbReference type="PANTHER" id="PTHR23028:SF53">
    <property type="entry name" value="ACYL_TRANSF_3 DOMAIN-CONTAINING PROTEIN"/>
    <property type="match status" value="1"/>
</dbReference>
<gene>
    <name evidence="3" type="ORF">EEW87_006820</name>
</gene>
<feature type="transmembrane region" description="Helical" evidence="1">
    <location>
        <begin position="28"/>
        <end position="45"/>
    </location>
</feature>
<dbReference type="AlphaFoldDB" id="A0A5P8FMD2"/>
<evidence type="ECO:0000259" key="2">
    <source>
        <dbReference type="Pfam" id="PF01757"/>
    </source>
</evidence>
<dbReference type="PANTHER" id="PTHR23028">
    <property type="entry name" value="ACETYLTRANSFERASE"/>
    <property type="match status" value="1"/>
</dbReference>
<dbReference type="EMBL" id="CP044548">
    <property type="protein sequence ID" value="QFQ30084.2"/>
    <property type="molecule type" value="Genomic_DNA"/>
</dbReference>
<feature type="transmembrane region" description="Helical" evidence="1">
    <location>
        <begin position="304"/>
        <end position="320"/>
    </location>
</feature>
<feature type="transmembrane region" description="Helical" evidence="1">
    <location>
        <begin position="369"/>
        <end position="389"/>
    </location>
</feature>
<dbReference type="GO" id="GO:0016747">
    <property type="term" value="F:acyltransferase activity, transferring groups other than amino-acyl groups"/>
    <property type="evidence" value="ECO:0007669"/>
    <property type="project" value="InterPro"/>
</dbReference>
<protein>
    <submittedName>
        <fullName evidence="3">Acyltransferase family protein</fullName>
    </submittedName>
</protein>
<keyword evidence="3" id="KW-0808">Transferase</keyword>
<dbReference type="InterPro" id="IPR002656">
    <property type="entry name" value="Acyl_transf_3_dom"/>
</dbReference>
<keyword evidence="1" id="KW-0472">Membrane</keyword>
<keyword evidence="1" id="KW-1133">Transmembrane helix</keyword>
<name>A0A5P8FMD2_9MICO</name>
<evidence type="ECO:0000313" key="4">
    <source>
        <dbReference type="Proteomes" id="UP000271708"/>
    </source>
</evidence>
<keyword evidence="3" id="KW-0012">Acyltransferase</keyword>
<dbReference type="Proteomes" id="UP000271708">
    <property type="component" value="Chromosome"/>
</dbReference>
<sequence length="412" mass="42352">MARDYRRVGEDDRVVGHVQRHRVVTLDALRGVGALLVLVSHVGFWSGASRDGVLGALAARGDSGVAVFFAISAYLLGRPALARALADDPPPARVARYARHRAVRILPAYLLVLAAVVLAALVIGGRAADPVSVRTVLVHLVVGQGLVGPTFQSFTQTWSLTTEVCFYLLLPLAAGALGVLLRRLPGAARGRAVLCGVLVLALVGLAVQALAASAPGAGWSGPLATSVVGHAAWFAVGLVAAVVSLDGAALPARWGALRETVATSPGTLVLTAGLVLLVACTPLAGPRDLAAPSPAEAVVKELLYAVLAALLLAAALARGADERVQRSPAAGAARWAGDLSYGVFLWHVLVLQVLFATLSLPLFAVPAGWLLVAVLVISLGLAALTWVGVERPALRRLRQEPVGSPAGAAAPR</sequence>
<dbReference type="Pfam" id="PF01757">
    <property type="entry name" value="Acyl_transf_3"/>
    <property type="match status" value="1"/>
</dbReference>
<dbReference type="GO" id="GO:0016020">
    <property type="term" value="C:membrane"/>
    <property type="evidence" value="ECO:0007669"/>
    <property type="project" value="TreeGrafter"/>
</dbReference>
<accession>A0A5P8FMD2</accession>
<feature type="transmembrane region" description="Helical" evidence="1">
    <location>
        <begin position="65"/>
        <end position="86"/>
    </location>
</feature>
<feature type="transmembrane region" description="Helical" evidence="1">
    <location>
        <begin position="231"/>
        <end position="250"/>
    </location>
</feature>